<accession>A0A4R3VSP0</accession>
<proteinExistence type="predicted"/>
<evidence type="ECO:0000313" key="1">
    <source>
        <dbReference type="EMBL" id="TCV12837.1"/>
    </source>
</evidence>
<sequence>MRIQKISISCFVLKDELISDHLININQYFKEGKIKL</sequence>
<keyword evidence="2" id="KW-1185">Reference proteome</keyword>
<comment type="caution">
    <text evidence="1">The sequence shown here is derived from an EMBL/GenBank/DDBJ whole genome shotgun (WGS) entry which is preliminary data.</text>
</comment>
<organism evidence="1 2">
    <name type="scientific">Sphingobacterium alimentarium</name>
    <dbReference type="NCBI Taxonomy" id="797292"/>
    <lineage>
        <taxon>Bacteria</taxon>
        <taxon>Pseudomonadati</taxon>
        <taxon>Bacteroidota</taxon>
        <taxon>Sphingobacteriia</taxon>
        <taxon>Sphingobacteriales</taxon>
        <taxon>Sphingobacteriaceae</taxon>
        <taxon>Sphingobacterium</taxon>
    </lineage>
</organism>
<dbReference type="EMBL" id="SMBZ01000022">
    <property type="protein sequence ID" value="TCV12837.1"/>
    <property type="molecule type" value="Genomic_DNA"/>
</dbReference>
<reference evidence="1 2" key="1">
    <citation type="submission" date="2019-03" db="EMBL/GenBank/DDBJ databases">
        <title>Genomic Encyclopedia of Type Strains, Phase IV (KMG-IV): sequencing the most valuable type-strain genomes for metagenomic binning, comparative biology and taxonomic classification.</title>
        <authorList>
            <person name="Goeker M."/>
        </authorList>
    </citation>
    <scope>NUCLEOTIDE SEQUENCE [LARGE SCALE GENOMIC DNA]</scope>
    <source>
        <strain evidence="1 2">DSM 22362</strain>
    </source>
</reference>
<protein>
    <submittedName>
        <fullName evidence="1">Uncharacterized protein</fullName>
    </submittedName>
</protein>
<dbReference type="AlphaFoldDB" id="A0A4R3VSP0"/>
<name>A0A4R3VSP0_9SPHI</name>
<dbReference type="Proteomes" id="UP000295197">
    <property type="component" value="Unassembled WGS sequence"/>
</dbReference>
<gene>
    <name evidence="1" type="ORF">EDC17_10225</name>
</gene>
<evidence type="ECO:0000313" key="2">
    <source>
        <dbReference type="Proteomes" id="UP000295197"/>
    </source>
</evidence>